<keyword evidence="2" id="KW-0012">Acyltransferase</keyword>
<dbReference type="EMBL" id="CP033912">
    <property type="protein sequence ID" value="AZA95042.1"/>
    <property type="molecule type" value="Genomic_DNA"/>
</dbReference>
<evidence type="ECO:0000256" key="2">
    <source>
        <dbReference type="ARBA" id="ARBA00023315"/>
    </source>
</evidence>
<evidence type="ECO:0000313" key="7">
    <source>
        <dbReference type="Proteomes" id="UP000281741"/>
    </source>
</evidence>
<accession>A0AAD1DMW3</accession>
<dbReference type="InterPro" id="IPR016181">
    <property type="entry name" value="Acyl_CoA_acyltransferase"/>
</dbReference>
<feature type="domain" description="N-acetyltransferase" evidence="3">
    <location>
        <begin position="25"/>
        <end position="178"/>
    </location>
</feature>
<keyword evidence="7" id="KW-1185">Reference proteome</keyword>
<dbReference type="EMBL" id="CP033915">
    <property type="protein sequence ID" value="AZA86629.1"/>
    <property type="molecule type" value="Genomic_DNA"/>
</dbReference>
<proteinExistence type="predicted"/>
<dbReference type="PANTHER" id="PTHR42919">
    <property type="entry name" value="N-ALPHA-ACETYLTRANSFERASE"/>
    <property type="match status" value="1"/>
</dbReference>
<protein>
    <submittedName>
        <fullName evidence="4">GNAT family N-acetyltransferase</fullName>
    </submittedName>
</protein>
<dbReference type="RefSeq" id="WP_123854160.1">
    <property type="nucleotide sequence ID" value="NZ_CP033912.1"/>
</dbReference>
<dbReference type="PANTHER" id="PTHR42919:SF8">
    <property type="entry name" value="N-ALPHA-ACETYLTRANSFERASE 50"/>
    <property type="match status" value="1"/>
</dbReference>
<dbReference type="Proteomes" id="UP000281741">
    <property type="component" value="Chromosome"/>
</dbReference>
<dbReference type="Pfam" id="PF00583">
    <property type="entry name" value="Acetyltransf_1"/>
    <property type="match status" value="1"/>
</dbReference>
<organism evidence="4 6">
    <name type="scientific">Chryseobacterium shandongense</name>
    <dbReference type="NCBI Taxonomy" id="1493872"/>
    <lineage>
        <taxon>Bacteria</taxon>
        <taxon>Pseudomonadati</taxon>
        <taxon>Bacteroidota</taxon>
        <taxon>Flavobacteriia</taxon>
        <taxon>Flavobacteriales</taxon>
        <taxon>Weeksellaceae</taxon>
        <taxon>Chryseobacterium group</taxon>
        <taxon>Chryseobacterium</taxon>
    </lineage>
</organism>
<evidence type="ECO:0000259" key="3">
    <source>
        <dbReference type="PROSITE" id="PS51186"/>
    </source>
</evidence>
<dbReference type="Gene3D" id="3.40.630.30">
    <property type="match status" value="1"/>
</dbReference>
<dbReference type="AlphaFoldDB" id="A0AAD1DMW3"/>
<dbReference type="InterPro" id="IPR000182">
    <property type="entry name" value="GNAT_dom"/>
</dbReference>
<name>A0AAD1DMW3_9FLAO</name>
<evidence type="ECO:0000313" key="6">
    <source>
        <dbReference type="Proteomes" id="UP000274073"/>
    </source>
</evidence>
<sequence length="179" mass="20699">MEILKLEALSGNPVLNWGLNGYTTDKIFVVSAIEAGTIFEFGLREKRQYYHKMWNSSDEDFDRLNLIISQGHSFGAFYNGELIAWAVCDFRAWNNSLFIETIMVSEEFRGQSIGRLLIKSIHREARELQCRIVEVETQNTNYSAIKFFQKAGFIITGINTKLYNHSTETAIFMSYDLLR</sequence>
<reference evidence="6 7" key="1">
    <citation type="submission" date="2018-11" db="EMBL/GenBank/DDBJ databases">
        <title>Proposal to divide the Flavobacteriaceae and reorganize its genera based on Amino Acid Identity values calculated from whole genome sequences.</title>
        <authorList>
            <person name="Nicholson A.C."/>
            <person name="Gulvik C.A."/>
            <person name="Whitney A.M."/>
            <person name="Humrighouse B.W."/>
            <person name="Bell M."/>
            <person name="Holmes B."/>
            <person name="Steigerwalt A.G."/>
            <person name="Villarma A."/>
            <person name="Sheth M."/>
            <person name="Batra D."/>
            <person name="Pryor J."/>
            <person name="Bernardet J.-F."/>
            <person name="Hugo C."/>
            <person name="Kampfer P."/>
            <person name="Newman J."/>
            <person name="McQuiston J.R."/>
        </authorList>
    </citation>
    <scope>NUCLEOTIDE SEQUENCE [LARGE SCALE GENOMIC DNA]</scope>
    <source>
        <strain evidence="4 6">G0207</strain>
        <strain evidence="5 7">H5143</strain>
    </source>
</reference>
<evidence type="ECO:0000256" key="1">
    <source>
        <dbReference type="ARBA" id="ARBA00022679"/>
    </source>
</evidence>
<dbReference type="SUPFAM" id="SSF55729">
    <property type="entry name" value="Acyl-CoA N-acyltransferases (Nat)"/>
    <property type="match status" value="1"/>
</dbReference>
<dbReference type="CDD" id="cd04301">
    <property type="entry name" value="NAT_SF"/>
    <property type="match status" value="1"/>
</dbReference>
<evidence type="ECO:0000313" key="4">
    <source>
        <dbReference type="EMBL" id="AZA86629.1"/>
    </source>
</evidence>
<dbReference type="PROSITE" id="PS51186">
    <property type="entry name" value="GNAT"/>
    <property type="match status" value="1"/>
</dbReference>
<dbReference type="GO" id="GO:0016747">
    <property type="term" value="F:acyltransferase activity, transferring groups other than amino-acyl groups"/>
    <property type="evidence" value="ECO:0007669"/>
    <property type="project" value="InterPro"/>
</dbReference>
<dbReference type="Proteomes" id="UP000274073">
    <property type="component" value="Chromosome"/>
</dbReference>
<evidence type="ECO:0000313" key="5">
    <source>
        <dbReference type="EMBL" id="AZA95042.1"/>
    </source>
</evidence>
<keyword evidence="1" id="KW-0808">Transferase</keyword>
<dbReference type="InterPro" id="IPR051556">
    <property type="entry name" value="N-term/lysine_N-AcTrnsfr"/>
</dbReference>
<gene>
    <name evidence="4" type="ORF">EG349_07440</name>
    <name evidence="5" type="ORF">EG353_05460</name>
</gene>